<dbReference type="GO" id="GO:0016020">
    <property type="term" value="C:membrane"/>
    <property type="evidence" value="ECO:0007669"/>
    <property type="project" value="TreeGrafter"/>
</dbReference>
<dbReference type="PANTHER" id="PTHR14096">
    <property type="entry name" value="APOLIPOPROTEIN L"/>
    <property type="match status" value="1"/>
</dbReference>
<proteinExistence type="inferred from homology"/>
<evidence type="ECO:0000313" key="4">
    <source>
        <dbReference type="Proteomes" id="UP000596742"/>
    </source>
</evidence>
<dbReference type="OrthoDB" id="10364695at2759"/>
<keyword evidence="2" id="KW-1133">Transmembrane helix</keyword>
<dbReference type="GO" id="GO:0008289">
    <property type="term" value="F:lipid binding"/>
    <property type="evidence" value="ECO:0007669"/>
    <property type="project" value="InterPro"/>
</dbReference>
<comment type="caution">
    <text evidence="3">The sequence shown here is derived from an EMBL/GenBank/DDBJ whole genome shotgun (WGS) entry which is preliminary data.</text>
</comment>
<dbReference type="GO" id="GO:0006869">
    <property type="term" value="P:lipid transport"/>
    <property type="evidence" value="ECO:0007669"/>
    <property type="project" value="InterPro"/>
</dbReference>
<dbReference type="PANTHER" id="PTHR14096:SF28">
    <property type="entry name" value="APOLIPOPROTEIN L, 1-RELATED"/>
    <property type="match status" value="1"/>
</dbReference>
<sequence>MNKKYIKQRSDIDICYLTFNVVLFQDLPDDETVRRELKRWVRVREQTIQKLEKLAEYLDNLSSNCNVAKLAGGGVAIASGLIGLATLIAVPFTGGLSLIGTAACAATGVGGGGTLLITDIIKKVNEDSSVQEANDAVKNDRKKTGEFYQAICLEKTLDMIKAGKMVGGVTKGVAFVGRISTSLGSRILARGGQNAVLALKTVGQAAKLAKFAGPILSVVFLPFDIADVVSTAIETSNGSLNAAAVDIRKIINELQDELNTFKSDPDFNSLVR</sequence>
<protein>
    <submittedName>
        <fullName evidence="3">Apolipoprotein L</fullName>
    </submittedName>
</protein>
<organism evidence="3 4">
    <name type="scientific">Mytilus galloprovincialis</name>
    <name type="common">Mediterranean mussel</name>
    <dbReference type="NCBI Taxonomy" id="29158"/>
    <lineage>
        <taxon>Eukaryota</taxon>
        <taxon>Metazoa</taxon>
        <taxon>Spiralia</taxon>
        <taxon>Lophotrochozoa</taxon>
        <taxon>Mollusca</taxon>
        <taxon>Bivalvia</taxon>
        <taxon>Autobranchia</taxon>
        <taxon>Pteriomorphia</taxon>
        <taxon>Mytilida</taxon>
        <taxon>Mytiloidea</taxon>
        <taxon>Mytilidae</taxon>
        <taxon>Mytilinae</taxon>
        <taxon>Mytilus</taxon>
    </lineage>
</organism>
<comment type="similarity">
    <text evidence="1">Belongs to the apolipoprotein L family.</text>
</comment>
<keyword evidence="3" id="KW-0449">Lipoprotein</keyword>
<feature type="transmembrane region" description="Helical" evidence="2">
    <location>
        <begin position="70"/>
        <end position="90"/>
    </location>
</feature>
<dbReference type="AlphaFoldDB" id="A0A8B6GIQ9"/>
<dbReference type="GO" id="GO:0005576">
    <property type="term" value="C:extracellular region"/>
    <property type="evidence" value="ECO:0007669"/>
    <property type="project" value="InterPro"/>
</dbReference>
<dbReference type="GO" id="GO:0042157">
    <property type="term" value="P:lipoprotein metabolic process"/>
    <property type="evidence" value="ECO:0007669"/>
    <property type="project" value="InterPro"/>
</dbReference>
<keyword evidence="2" id="KW-0812">Transmembrane</keyword>
<evidence type="ECO:0000313" key="3">
    <source>
        <dbReference type="EMBL" id="VDI64659.1"/>
    </source>
</evidence>
<reference evidence="3" key="1">
    <citation type="submission" date="2018-11" db="EMBL/GenBank/DDBJ databases">
        <authorList>
            <person name="Alioto T."/>
            <person name="Alioto T."/>
        </authorList>
    </citation>
    <scope>NUCLEOTIDE SEQUENCE</scope>
</reference>
<keyword evidence="2" id="KW-0472">Membrane</keyword>
<feature type="transmembrane region" description="Helical" evidence="2">
    <location>
        <begin position="96"/>
        <end position="117"/>
    </location>
</feature>
<dbReference type="Proteomes" id="UP000596742">
    <property type="component" value="Unassembled WGS sequence"/>
</dbReference>
<dbReference type="Pfam" id="PF05461">
    <property type="entry name" value="ApoL"/>
    <property type="match status" value="1"/>
</dbReference>
<name>A0A8B6GIQ9_MYTGA</name>
<keyword evidence="4" id="KW-1185">Reference proteome</keyword>
<gene>
    <name evidence="3" type="ORF">MGAL_10B017728</name>
</gene>
<accession>A0A8B6GIQ9</accession>
<dbReference type="EMBL" id="UYJE01008539">
    <property type="protein sequence ID" value="VDI64659.1"/>
    <property type="molecule type" value="Genomic_DNA"/>
</dbReference>
<evidence type="ECO:0000256" key="1">
    <source>
        <dbReference type="ARBA" id="ARBA00010090"/>
    </source>
</evidence>
<evidence type="ECO:0000256" key="2">
    <source>
        <dbReference type="SAM" id="Phobius"/>
    </source>
</evidence>
<dbReference type="InterPro" id="IPR008405">
    <property type="entry name" value="ApoL"/>
</dbReference>